<evidence type="ECO:0000313" key="2">
    <source>
        <dbReference type="Proteomes" id="UP000004994"/>
    </source>
</evidence>
<dbReference type="Proteomes" id="UP000004994">
    <property type="component" value="Chromosome 2"/>
</dbReference>
<dbReference type="Gramene" id="Solyc02g021195.1.1">
    <property type="protein sequence ID" value="Solyc02g021195.1.1"/>
    <property type="gene ID" value="Solyc02g021195.1"/>
</dbReference>
<dbReference type="EnsemblPlants" id="Solyc02g021195.1.1">
    <property type="protein sequence ID" value="Solyc02g021195.1.1"/>
    <property type="gene ID" value="Solyc02g021195.1"/>
</dbReference>
<evidence type="ECO:0000313" key="1">
    <source>
        <dbReference type="EnsemblPlants" id="Solyc02g021195.1.1"/>
    </source>
</evidence>
<accession>A0A3Q7FGH2</accession>
<dbReference type="InParanoid" id="A0A3Q7FGH2"/>
<keyword evidence="2" id="KW-1185">Reference proteome</keyword>
<name>A0A3Q7FGH2_SOLLC</name>
<dbReference type="CDD" id="cd09272">
    <property type="entry name" value="RNase_HI_RT_Ty1"/>
    <property type="match status" value="1"/>
</dbReference>
<dbReference type="AlphaFoldDB" id="A0A3Q7FGH2"/>
<reference evidence="1" key="2">
    <citation type="submission" date="2019-01" db="UniProtKB">
        <authorList>
            <consortium name="EnsemblPlants"/>
        </authorList>
    </citation>
    <scope>IDENTIFICATION</scope>
    <source>
        <strain evidence="1">cv. Heinz 1706</strain>
    </source>
</reference>
<dbReference type="STRING" id="4081.A0A3Q7FGH2"/>
<proteinExistence type="predicted"/>
<organism evidence="1">
    <name type="scientific">Solanum lycopersicum</name>
    <name type="common">Tomato</name>
    <name type="synonym">Lycopersicon esculentum</name>
    <dbReference type="NCBI Taxonomy" id="4081"/>
    <lineage>
        <taxon>Eukaryota</taxon>
        <taxon>Viridiplantae</taxon>
        <taxon>Streptophyta</taxon>
        <taxon>Embryophyta</taxon>
        <taxon>Tracheophyta</taxon>
        <taxon>Spermatophyta</taxon>
        <taxon>Magnoliopsida</taxon>
        <taxon>eudicotyledons</taxon>
        <taxon>Gunneridae</taxon>
        <taxon>Pentapetalae</taxon>
        <taxon>asterids</taxon>
        <taxon>lamiids</taxon>
        <taxon>Solanales</taxon>
        <taxon>Solanaceae</taxon>
        <taxon>Solanoideae</taxon>
        <taxon>Solaneae</taxon>
        <taxon>Solanum</taxon>
        <taxon>Solanum subgen. Lycopersicon</taxon>
    </lineage>
</organism>
<evidence type="ECO:0008006" key="3">
    <source>
        <dbReference type="Google" id="ProtNLM"/>
    </source>
</evidence>
<reference evidence="1" key="1">
    <citation type="journal article" date="2012" name="Nature">
        <title>The tomato genome sequence provides insights into fleshy fruit evolution.</title>
        <authorList>
            <consortium name="Tomato Genome Consortium"/>
        </authorList>
    </citation>
    <scope>NUCLEOTIDE SEQUENCE [LARGE SCALE GENOMIC DNA]</scope>
    <source>
        <strain evidence="1">cv. Heinz 1706</strain>
    </source>
</reference>
<protein>
    <recommendedName>
        <fullName evidence="3">Reverse transcriptase Ty1/copia-type domain-containing protein</fullName>
    </recommendedName>
</protein>
<sequence>MKNAKLVSIPLAGHMKLSKKMCPTAREEKENMAKVPYSSIVEREAISWQSKLKKCVALSTTEAEYIAASEAGKEIIWLKRFLQELGLRSLWIIRNLES</sequence>